<reference evidence="2 3" key="1">
    <citation type="submission" date="2019-11" db="EMBL/GenBank/DDBJ databases">
        <authorList>
            <person name="Jiang L.-Q."/>
        </authorList>
    </citation>
    <scope>NUCLEOTIDE SEQUENCE [LARGE SCALE GENOMIC DNA]</scope>
    <source>
        <strain evidence="2 3">YIM 132087</strain>
    </source>
</reference>
<evidence type="ECO:0000256" key="1">
    <source>
        <dbReference type="SAM" id="SignalP"/>
    </source>
</evidence>
<dbReference type="EMBL" id="WLYK01000005">
    <property type="protein sequence ID" value="MTD15017.1"/>
    <property type="molecule type" value="Genomic_DNA"/>
</dbReference>
<dbReference type="Proteomes" id="UP000460221">
    <property type="component" value="Unassembled WGS sequence"/>
</dbReference>
<evidence type="ECO:0000313" key="3">
    <source>
        <dbReference type="Proteomes" id="UP000460221"/>
    </source>
</evidence>
<feature type="signal peptide" evidence="1">
    <location>
        <begin position="1"/>
        <end position="26"/>
    </location>
</feature>
<sequence length="358" mass="37174">MSRSRRILSLLAGAIVVAGCAGAPQAAPAISDAADDGSAVPAISFRLADDWLQNGIRIGASVSGGPVITMLTDTGSNGVVISRSYLGEDYTVPDPQQSFTGFTYSSSGNSYDGEWVLATLEFSSTVDSAGPTARTSQILVRAVDRMCNRQQQCTDDPEVAMLGVGFDREQDGTEAVESQAGPGINPFLHLEQMDAGTLDAGYSIGSGLLTLGVDDTSRSGFATVPLTQAGDDWRAPTTCIAVAGSVPPQCGTLLLDTGLPYAIVQTEDGVQPPLDGTSSIGRDEVAKGQQISVTVPDLDDTTIYDFTVGGPGAPTEVSWGHDLLARDGGAFMNISRFALSATDYLFDATTGVVGFRVL</sequence>
<dbReference type="RefSeq" id="WP_154768998.1">
    <property type="nucleotide sequence ID" value="NZ_WLYK01000005.1"/>
</dbReference>
<feature type="chain" id="PRO_5038929489" description="Peptidase A2 domain-containing protein" evidence="1">
    <location>
        <begin position="27"/>
        <end position="358"/>
    </location>
</feature>
<evidence type="ECO:0000313" key="2">
    <source>
        <dbReference type="EMBL" id="MTD15017.1"/>
    </source>
</evidence>
<dbReference type="InterPro" id="IPR021109">
    <property type="entry name" value="Peptidase_aspartic_dom_sf"/>
</dbReference>
<keyword evidence="1" id="KW-0732">Signal</keyword>
<gene>
    <name evidence="2" type="ORF">GIS00_13820</name>
</gene>
<proteinExistence type="predicted"/>
<organism evidence="2 3">
    <name type="scientific">Nakamurella alba</name>
    <dbReference type="NCBI Taxonomy" id="2665158"/>
    <lineage>
        <taxon>Bacteria</taxon>
        <taxon>Bacillati</taxon>
        <taxon>Actinomycetota</taxon>
        <taxon>Actinomycetes</taxon>
        <taxon>Nakamurellales</taxon>
        <taxon>Nakamurellaceae</taxon>
        <taxon>Nakamurella</taxon>
    </lineage>
</organism>
<comment type="caution">
    <text evidence="2">The sequence shown here is derived from an EMBL/GenBank/DDBJ whole genome shotgun (WGS) entry which is preliminary data.</text>
</comment>
<dbReference type="Gene3D" id="2.40.70.10">
    <property type="entry name" value="Acid Proteases"/>
    <property type="match status" value="1"/>
</dbReference>
<keyword evidence="3" id="KW-1185">Reference proteome</keyword>
<evidence type="ECO:0008006" key="4">
    <source>
        <dbReference type="Google" id="ProtNLM"/>
    </source>
</evidence>
<dbReference type="PROSITE" id="PS51257">
    <property type="entry name" value="PROKAR_LIPOPROTEIN"/>
    <property type="match status" value="1"/>
</dbReference>
<accession>A0A7K1FLJ2</accession>
<protein>
    <recommendedName>
        <fullName evidence="4">Peptidase A2 domain-containing protein</fullName>
    </recommendedName>
</protein>
<name>A0A7K1FLJ2_9ACTN</name>
<dbReference type="AlphaFoldDB" id="A0A7K1FLJ2"/>